<feature type="transmembrane region" description="Helical" evidence="1">
    <location>
        <begin position="20"/>
        <end position="43"/>
    </location>
</feature>
<protein>
    <recommendedName>
        <fullName evidence="4">DUF4282 domain-containing protein</fullName>
    </recommendedName>
</protein>
<keyword evidence="1" id="KW-0472">Membrane</keyword>
<evidence type="ECO:0000256" key="1">
    <source>
        <dbReference type="SAM" id="Phobius"/>
    </source>
</evidence>
<feature type="transmembrane region" description="Helical" evidence="1">
    <location>
        <begin position="64"/>
        <end position="87"/>
    </location>
</feature>
<dbReference type="STRING" id="630515.SAMN04489812_3113"/>
<keyword evidence="1" id="KW-1133">Transmembrane helix</keyword>
<keyword evidence="1" id="KW-0812">Transmembrane</keyword>
<evidence type="ECO:0000313" key="3">
    <source>
        <dbReference type="Proteomes" id="UP000199103"/>
    </source>
</evidence>
<dbReference type="Pfam" id="PF14110">
    <property type="entry name" value="DUF4282"/>
    <property type="match status" value="1"/>
</dbReference>
<sequence length="117" mass="12461">MKAAFDFSFASYATPGLVKIIYILAVIIAAIGWIGSTISYFVLAATTHTAVSRLGGPPQTDTSVAMFISPVLLLLFGWVPGLLWVLVVRVVLEAALALVRAAEDVRAMRDKNLGPVS</sequence>
<keyword evidence="3" id="KW-1185">Reference proteome</keyword>
<name>A0A1H1V900_9ACTN</name>
<dbReference type="Proteomes" id="UP000199103">
    <property type="component" value="Chromosome I"/>
</dbReference>
<dbReference type="AlphaFoldDB" id="A0A1H1V900"/>
<organism evidence="2 3">
    <name type="scientific">Microlunatus soli</name>
    <dbReference type="NCBI Taxonomy" id="630515"/>
    <lineage>
        <taxon>Bacteria</taxon>
        <taxon>Bacillati</taxon>
        <taxon>Actinomycetota</taxon>
        <taxon>Actinomycetes</taxon>
        <taxon>Propionibacteriales</taxon>
        <taxon>Propionibacteriaceae</taxon>
        <taxon>Microlunatus</taxon>
    </lineage>
</organism>
<dbReference type="EMBL" id="LT629772">
    <property type="protein sequence ID" value="SDS81195.1"/>
    <property type="molecule type" value="Genomic_DNA"/>
</dbReference>
<evidence type="ECO:0008006" key="4">
    <source>
        <dbReference type="Google" id="ProtNLM"/>
    </source>
</evidence>
<gene>
    <name evidence="2" type="ORF">SAMN04489812_3113</name>
</gene>
<accession>A0A1H1V900</accession>
<evidence type="ECO:0000313" key="2">
    <source>
        <dbReference type="EMBL" id="SDS81195.1"/>
    </source>
</evidence>
<dbReference type="InterPro" id="IPR025557">
    <property type="entry name" value="DUF4282"/>
</dbReference>
<proteinExistence type="predicted"/>
<reference evidence="2 3" key="1">
    <citation type="submission" date="2016-10" db="EMBL/GenBank/DDBJ databases">
        <authorList>
            <person name="de Groot N.N."/>
        </authorList>
    </citation>
    <scope>NUCLEOTIDE SEQUENCE [LARGE SCALE GENOMIC DNA]</scope>
    <source>
        <strain evidence="2 3">DSM 21800</strain>
    </source>
</reference>